<dbReference type="Pfam" id="PF21900">
    <property type="entry name" value="DUF6920"/>
    <property type="match status" value="1"/>
</dbReference>
<keyword evidence="1" id="KW-0812">Transmembrane</keyword>
<proteinExistence type="predicted"/>
<evidence type="ECO:0000313" key="2">
    <source>
        <dbReference type="EMBL" id="TDX44501.1"/>
    </source>
</evidence>
<accession>A0A4R8GPV0</accession>
<dbReference type="Proteomes" id="UP000295832">
    <property type="component" value="Unassembled WGS sequence"/>
</dbReference>
<sequence length="291" mass="33899">MGLKHLLTNYWWDILIGILLLIILAFIIANLQMRWKISREVELLMNVSEQKKEEKESSLIIEKDLEILPNPVKKWLKCVGIVGQEKISTVTFSQRGKMRLDPKQEKWVEAKAKQYVRVDEPGYLWHVDLPMIPVVHIKGRDLFYEGKASMEIRIGSLIPLVNVGSNEKVNESSLHRFLLELPWYPTAAIENYITWEALNKQSAKAILSYRGISVEAIFYFKEDGELSRIESLRYKESNKEAERIPCIGEVKGQIIVDGLKIPHRIDVTWIIDGKAFTWYKLENFDINMERK</sequence>
<evidence type="ECO:0000256" key="1">
    <source>
        <dbReference type="SAM" id="Phobius"/>
    </source>
</evidence>
<gene>
    <name evidence="2" type="ORF">C7959_1527</name>
</gene>
<keyword evidence="3" id="KW-1185">Reference proteome</keyword>
<protein>
    <submittedName>
        <fullName evidence="2">Uncharacterized protein</fullName>
    </submittedName>
</protein>
<dbReference type="InterPro" id="IPR054213">
    <property type="entry name" value="DUF6920"/>
</dbReference>
<evidence type="ECO:0000313" key="3">
    <source>
        <dbReference type="Proteomes" id="UP000295832"/>
    </source>
</evidence>
<dbReference type="AlphaFoldDB" id="A0A4R8GPV0"/>
<dbReference type="EMBL" id="SOEG01000052">
    <property type="protein sequence ID" value="TDX44501.1"/>
    <property type="molecule type" value="Genomic_DNA"/>
</dbReference>
<reference evidence="2 3" key="1">
    <citation type="submission" date="2019-03" db="EMBL/GenBank/DDBJ databases">
        <title>Subsurface microbial communities from deep shales in Ohio and West Virginia, USA.</title>
        <authorList>
            <person name="Wrighton K."/>
        </authorList>
    </citation>
    <scope>NUCLEOTIDE SEQUENCE [LARGE SCALE GENOMIC DNA]</scope>
    <source>
        <strain evidence="2 3">MSL 6dP</strain>
    </source>
</reference>
<organism evidence="2 3">
    <name type="scientific">Orenia marismortui</name>
    <dbReference type="NCBI Taxonomy" id="46469"/>
    <lineage>
        <taxon>Bacteria</taxon>
        <taxon>Bacillati</taxon>
        <taxon>Bacillota</taxon>
        <taxon>Clostridia</taxon>
        <taxon>Halanaerobiales</taxon>
        <taxon>Halobacteroidaceae</taxon>
        <taxon>Orenia</taxon>
    </lineage>
</organism>
<name>A0A4R8GPV0_9FIRM</name>
<dbReference type="RefSeq" id="WP_134119077.1">
    <property type="nucleotide sequence ID" value="NZ_SOEG01000052.1"/>
</dbReference>
<keyword evidence="1" id="KW-1133">Transmembrane helix</keyword>
<comment type="caution">
    <text evidence="2">The sequence shown here is derived from an EMBL/GenBank/DDBJ whole genome shotgun (WGS) entry which is preliminary data.</text>
</comment>
<feature type="transmembrane region" description="Helical" evidence="1">
    <location>
        <begin position="12"/>
        <end position="31"/>
    </location>
</feature>
<keyword evidence="1" id="KW-0472">Membrane</keyword>